<gene>
    <name evidence="9" type="ORF">H8S62_00880</name>
</gene>
<evidence type="ECO:0000256" key="3">
    <source>
        <dbReference type="ARBA" id="ARBA00022475"/>
    </source>
</evidence>
<keyword evidence="7" id="KW-0012">Acyltransferase</keyword>
<sequence>MTFLSPQFFCFFPVTALVYFLLPRRVRNIWLLLASWFFYLCAKPAYLALLLLAVVSTWVCGLLLEKQKPSARRGALISCLLLLFALLFVFKYLNFTLALAGRALNAIGFDFASPALDLILPVGISFYLFQAAGYVVDVHRGKIAAERSFVTYALFVSFFPQLVSGPINRAGDLLPQFREEHPFDYDNLRVGLVRFLWGAFKKTVLADRLAVLVGAVFAAPGDYGALQLIGAAAAFSIQLYCDFSGYSDMAVGAARVMGFRLMENFRTPFFSRSIAEFWRRWHISLSSWFRDYLYIPLGGSRRGTARKWLNILIVFAVSGLWHGAALTFIVWGLLNGLYQVVGGVTAPLRGRVRHALGLRDDGRVTSLLQIAVTFALFSLSMVFFKAGSLANALEVLSGMVHGPLWAFRSMGLDRLELLAALFGLLVLLLVDLRSLKRSMEADYLAVGRPVRWLILLLLLFSIVIFGSYGAGYDAQAFIYGFSF</sequence>
<dbReference type="PIRSF" id="PIRSF016636">
    <property type="entry name" value="AlgI_DltB"/>
    <property type="match status" value="1"/>
</dbReference>
<feature type="transmembrane region" description="Helical" evidence="8">
    <location>
        <begin position="149"/>
        <end position="168"/>
    </location>
</feature>
<dbReference type="InterPro" id="IPR004299">
    <property type="entry name" value="MBOAT_fam"/>
</dbReference>
<keyword evidence="3 7" id="KW-1003">Cell membrane</keyword>
<dbReference type="InterPro" id="IPR024194">
    <property type="entry name" value="Ac/AlaTfrase_AlgI/DltB"/>
</dbReference>
<feature type="transmembrane region" description="Helical" evidence="8">
    <location>
        <begin position="107"/>
        <end position="129"/>
    </location>
</feature>
<dbReference type="Pfam" id="PF03062">
    <property type="entry name" value="MBOAT"/>
    <property type="match status" value="1"/>
</dbReference>
<keyword evidence="5 8" id="KW-1133">Transmembrane helix</keyword>
<proteinExistence type="inferred from homology"/>
<keyword evidence="7" id="KW-0808">Transferase</keyword>
<keyword evidence="6 7" id="KW-0472">Membrane</keyword>
<protein>
    <submittedName>
        <fullName evidence="9">MBOAT family protein</fullName>
    </submittedName>
</protein>
<reference evidence="9" key="1">
    <citation type="submission" date="2020-08" db="EMBL/GenBank/DDBJ databases">
        <title>Genome public.</title>
        <authorList>
            <person name="Liu C."/>
            <person name="Sun Q."/>
        </authorList>
    </citation>
    <scope>NUCLEOTIDE SEQUENCE</scope>
    <source>
        <strain evidence="9">NSJ-52</strain>
    </source>
</reference>
<organism evidence="9 10">
    <name type="scientific">Lawsonibacter faecis</name>
    <dbReference type="NCBI Taxonomy" id="2763052"/>
    <lineage>
        <taxon>Bacteria</taxon>
        <taxon>Bacillati</taxon>
        <taxon>Bacillota</taxon>
        <taxon>Clostridia</taxon>
        <taxon>Eubacteriales</taxon>
        <taxon>Oscillospiraceae</taxon>
        <taxon>Lawsonibacter</taxon>
    </lineage>
</organism>
<dbReference type="InterPro" id="IPR051085">
    <property type="entry name" value="MB_O-acyltransferase"/>
</dbReference>
<dbReference type="Proteomes" id="UP000607645">
    <property type="component" value="Unassembled WGS sequence"/>
</dbReference>
<evidence type="ECO:0000256" key="6">
    <source>
        <dbReference type="ARBA" id="ARBA00023136"/>
    </source>
</evidence>
<feature type="transmembrane region" description="Helical" evidence="8">
    <location>
        <begin position="364"/>
        <end position="384"/>
    </location>
</feature>
<dbReference type="PANTHER" id="PTHR13285">
    <property type="entry name" value="ACYLTRANSFERASE"/>
    <property type="match status" value="1"/>
</dbReference>
<dbReference type="PANTHER" id="PTHR13285:SF18">
    <property type="entry name" value="PROTEIN-CYSTEINE N-PALMITOYLTRANSFERASE RASP"/>
    <property type="match status" value="1"/>
</dbReference>
<dbReference type="PIRSF" id="PIRSF500217">
    <property type="entry name" value="AlgI"/>
    <property type="match status" value="1"/>
</dbReference>
<keyword evidence="10" id="KW-1185">Reference proteome</keyword>
<comment type="similarity">
    <text evidence="2 7">Belongs to the membrane-bound acyltransferase family.</text>
</comment>
<keyword evidence="4 8" id="KW-0812">Transmembrane</keyword>
<dbReference type="GO" id="GO:0005886">
    <property type="term" value="C:plasma membrane"/>
    <property type="evidence" value="ECO:0007669"/>
    <property type="project" value="UniProtKB-SubCell"/>
</dbReference>
<evidence type="ECO:0000256" key="5">
    <source>
        <dbReference type="ARBA" id="ARBA00022989"/>
    </source>
</evidence>
<evidence type="ECO:0000256" key="2">
    <source>
        <dbReference type="ARBA" id="ARBA00010323"/>
    </source>
</evidence>
<name>A0A8J6MAY0_9FIRM</name>
<evidence type="ECO:0000256" key="1">
    <source>
        <dbReference type="ARBA" id="ARBA00004651"/>
    </source>
</evidence>
<dbReference type="RefSeq" id="WP_186918203.1">
    <property type="nucleotide sequence ID" value="NZ_JACOPQ010000001.1"/>
</dbReference>
<dbReference type="GO" id="GO:0016746">
    <property type="term" value="F:acyltransferase activity"/>
    <property type="evidence" value="ECO:0007669"/>
    <property type="project" value="UniProtKB-KW"/>
</dbReference>
<evidence type="ECO:0000256" key="7">
    <source>
        <dbReference type="PIRNR" id="PIRNR016636"/>
    </source>
</evidence>
<feature type="transmembrane region" description="Helical" evidence="8">
    <location>
        <begin position="415"/>
        <end position="432"/>
    </location>
</feature>
<feature type="transmembrane region" description="Helical" evidence="8">
    <location>
        <begin position="6"/>
        <end position="22"/>
    </location>
</feature>
<evidence type="ECO:0000313" key="10">
    <source>
        <dbReference type="Proteomes" id="UP000607645"/>
    </source>
</evidence>
<dbReference type="GO" id="GO:0042121">
    <property type="term" value="P:alginic acid biosynthetic process"/>
    <property type="evidence" value="ECO:0007669"/>
    <property type="project" value="InterPro"/>
</dbReference>
<evidence type="ECO:0000256" key="8">
    <source>
        <dbReference type="SAM" id="Phobius"/>
    </source>
</evidence>
<feature type="transmembrane region" description="Helical" evidence="8">
    <location>
        <begin position="75"/>
        <end position="95"/>
    </location>
</feature>
<feature type="transmembrane region" description="Helical" evidence="8">
    <location>
        <begin position="452"/>
        <end position="471"/>
    </location>
</feature>
<dbReference type="EMBL" id="JACOPQ010000001">
    <property type="protein sequence ID" value="MBC5735561.1"/>
    <property type="molecule type" value="Genomic_DNA"/>
</dbReference>
<accession>A0A8J6MAY0</accession>
<evidence type="ECO:0000313" key="9">
    <source>
        <dbReference type="EMBL" id="MBC5735561.1"/>
    </source>
</evidence>
<dbReference type="InterPro" id="IPR028362">
    <property type="entry name" value="AlgI"/>
</dbReference>
<evidence type="ECO:0000256" key="4">
    <source>
        <dbReference type="ARBA" id="ARBA00022692"/>
    </source>
</evidence>
<feature type="transmembrane region" description="Helical" evidence="8">
    <location>
        <begin position="29"/>
        <end position="55"/>
    </location>
</feature>
<comment type="subcellular location">
    <subcellularLocation>
        <location evidence="1">Cell membrane</location>
        <topology evidence="1">Multi-pass membrane protein</topology>
    </subcellularLocation>
</comment>
<dbReference type="AlphaFoldDB" id="A0A8J6MAY0"/>
<feature type="transmembrane region" description="Helical" evidence="8">
    <location>
        <begin position="308"/>
        <end position="330"/>
    </location>
</feature>
<comment type="caution">
    <text evidence="9">The sequence shown here is derived from an EMBL/GenBank/DDBJ whole genome shotgun (WGS) entry which is preliminary data.</text>
</comment>